<feature type="transmembrane region" description="Helical" evidence="8">
    <location>
        <begin position="27"/>
        <end position="44"/>
    </location>
</feature>
<keyword evidence="2" id="KW-0813">Transport</keyword>
<dbReference type="NCBIfam" id="TIGR00797">
    <property type="entry name" value="matE"/>
    <property type="match status" value="1"/>
</dbReference>
<evidence type="ECO:0000256" key="1">
    <source>
        <dbReference type="ARBA" id="ARBA00004429"/>
    </source>
</evidence>
<feature type="transmembrane region" description="Helical" evidence="8">
    <location>
        <begin position="339"/>
        <end position="359"/>
    </location>
</feature>
<accession>A0ABR6RLP5</accession>
<dbReference type="PANTHER" id="PTHR43549">
    <property type="entry name" value="MULTIDRUG RESISTANCE PROTEIN YPNP-RELATED"/>
    <property type="match status" value="1"/>
</dbReference>
<dbReference type="EMBL" id="JACHKZ010000047">
    <property type="protein sequence ID" value="MBB6579977.1"/>
    <property type="molecule type" value="Genomic_DNA"/>
</dbReference>
<dbReference type="CDD" id="cd13138">
    <property type="entry name" value="MATE_yoeA_like"/>
    <property type="match status" value="1"/>
</dbReference>
<sequence length="469" mass="49455">MQASTSRVPAAAPTPQQQGPTPQQRPLWKVFMVFLGPMILSNILQSLSGTLNSMFLGQMMGFKALAAVAAFFPVMFVFIAFVIGLGAGASVLIGQAWGARQLDKVRAIAGTTLLVGLIFGAVVAVFGGLFTRPIMQLLGTPADILEQATIYSRIVLLGMPGLFVFLLATSLLRGVGDTLTPMWSLILSTAIGLVSTPALIAGWWGLPQLGVASAGVSMILGFSIALVWLGVHLRHQGSALAPGRALLRAMRIDTVLLKGVLRVGIPTGVLMIATSLAGLVVMSLINGFGSSATAAYGAVNQINSFAQFPLISIAITASILGAQAIGAGHSERLPAIARTALTINLALGGATALVGSVFARPLLRIFITDEQVLHVAVELLYIVLWSGLLFGAFASLSALMRASGDVVVPTAITIAVLTVLELPLAWLLSQRFGLIGIWMAFPLSYSITLGLQTWYYKAVWKKRPIRKMV</sequence>
<evidence type="ECO:0000256" key="6">
    <source>
        <dbReference type="ARBA" id="ARBA00023136"/>
    </source>
</evidence>
<reference evidence="9 10" key="1">
    <citation type="submission" date="2020-08" db="EMBL/GenBank/DDBJ databases">
        <title>Functional genomics of gut bacteria from endangered species of beetles.</title>
        <authorList>
            <person name="Carlos-Shanley C."/>
        </authorList>
    </citation>
    <scope>NUCLEOTIDE SEQUENCE [LARGE SCALE GENOMIC DNA]</scope>
    <source>
        <strain evidence="9 10">S00124</strain>
    </source>
</reference>
<evidence type="ECO:0000256" key="5">
    <source>
        <dbReference type="ARBA" id="ARBA00022989"/>
    </source>
</evidence>
<feature type="transmembrane region" description="Helical" evidence="8">
    <location>
        <begin position="150"/>
        <end position="172"/>
    </location>
</feature>
<dbReference type="InterPro" id="IPR052031">
    <property type="entry name" value="Membrane_Transporter-Flippase"/>
</dbReference>
<dbReference type="InterPro" id="IPR002528">
    <property type="entry name" value="MATE_fam"/>
</dbReference>
<evidence type="ECO:0000256" key="8">
    <source>
        <dbReference type="SAM" id="Phobius"/>
    </source>
</evidence>
<feature type="transmembrane region" description="Helical" evidence="8">
    <location>
        <begin position="379"/>
        <end position="399"/>
    </location>
</feature>
<feature type="region of interest" description="Disordered" evidence="7">
    <location>
        <begin position="1"/>
        <end position="23"/>
    </location>
</feature>
<feature type="transmembrane region" description="Helical" evidence="8">
    <location>
        <begin position="210"/>
        <end position="231"/>
    </location>
</feature>
<name>A0ABR6RLP5_9BURK</name>
<protein>
    <submittedName>
        <fullName evidence="9">MATE family efflux protein</fullName>
    </submittedName>
</protein>
<feature type="transmembrane region" description="Helical" evidence="8">
    <location>
        <begin position="64"/>
        <end position="93"/>
    </location>
</feature>
<evidence type="ECO:0000256" key="3">
    <source>
        <dbReference type="ARBA" id="ARBA00022475"/>
    </source>
</evidence>
<dbReference type="InterPro" id="IPR048279">
    <property type="entry name" value="MdtK-like"/>
</dbReference>
<dbReference type="PANTHER" id="PTHR43549:SF3">
    <property type="entry name" value="MULTIDRUG RESISTANCE PROTEIN YPNP-RELATED"/>
    <property type="match status" value="1"/>
</dbReference>
<comment type="subcellular location">
    <subcellularLocation>
        <location evidence="1">Cell inner membrane</location>
        <topology evidence="1">Multi-pass membrane protein</topology>
    </subcellularLocation>
</comment>
<feature type="transmembrane region" description="Helical" evidence="8">
    <location>
        <begin position="105"/>
        <end position="130"/>
    </location>
</feature>
<organism evidence="9 10">
    <name type="scientific">Comamonas odontotermitis</name>
    <dbReference type="NCBI Taxonomy" id="379895"/>
    <lineage>
        <taxon>Bacteria</taxon>
        <taxon>Pseudomonadati</taxon>
        <taxon>Pseudomonadota</taxon>
        <taxon>Betaproteobacteria</taxon>
        <taxon>Burkholderiales</taxon>
        <taxon>Comamonadaceae</taxon>
        <taxon>Comamonas</taxon>
    </lineage>
</organism>
<evidence type="ECO:0000256" key="2">
    <source>
        <dbReference type="ARBA" id="ARBA00022448"/>
    </source>
</evidence>
<proteinExistence type="predicted"/>
<keyword evidence="4 8" id="KW-0812">Transmembrane</keyword>
<evidence type="ECO:0000313" key="9">
    <source>
        <dbReference type="EMBL" id="MBB6579977.1"/>
    </source>
</evidence>
<dbReference type="PIRSF" id="PIRSF006603">
    <property type="entry name" value="DinF"/>
    <property type="match status" value="1"/>
</dbReference>
<gene>
    <name evidence="9" type="ORF">HNP33_004102</name>
</gene>
<feature type="transmembrane region" description="Helical" evidence="8">
    <location>
        <begin position="435"/>
        <end position="456"/>
    </location>
</feature>
<evidence type="ECO:0000256" key="4">
    <source>
        <dbReference type="ARBA" id="ARBA00022692"/>
    </source>
</evidence>
<evidence type="ECO:0000256" key="7">
    <source>
        <dbReference type="SAM" id="MobiDB-lite"/>
    </source>
</evidence>
<feature type="transmembrane region" description="Helical" evidence="8">
    <location>
        <begin position="260"/>
        <end position="285"/>
    </location>
</feature>
<keyword evidence="6 8" id="KW-0472">Membrane</keyword>
<dbReference type="RefSeq" id="WP_221452152.1">
    <property type="nucleotide sequence ID" value="NZ_JACHKZ010000047.1"/>
</dbReference>
<feature type="transmembrane region" description="Helical" evidence="8">
    <location>
        <begin position="406"/>
        <end position="429"/>
    </location>
</feature>
<evidence type="ECO:0000313" key="10">
    <source>
        <dbReference type="Proteomes" id="UP000562492"/>
    </source>
</evidence>
<comment type="caution">
    <text evidence="9">The sequence shown here is derived from an EMBL/GenBank/DDBJ whole genome shotgun (WGS) entry which is preliminary data.</text>
</comment>
<keyword evidence="5 8" id="KW-1133">Transmembrane helix</keyword>
<feature type="compositionally biased region" description="Low complexity" evidence="7">
    <location>
        <begin position="9"/>
        <end position="23"/>
    </location>
</feature>
<feature type="transmembrane region" description="Helical" evidence="8">
    <location>
        <begin position="305"/>
        <end position="327"/>
    </location>
</feature>
<keyword evidence="10" id="KW-1185">Reference proteome</keyword>
<dbReference type="Proteomes" id="UP000562492">
    <property type="component" value="Unassembled WGS sequence"/>
</dbReference>
<keyword evidence="3" id="KW-1003">Cell membrane</keyword>
<dbReference type="Pfam" id="PF01554">
    <property type="entry name" value="MatE"/>
    <property type="match status" value="2"/>
</dbReference>
<feature type="transmembrane region" description="Helical" evidence="8">
    <location>
        <begin position="184"/>
        <end position="204"/>
    </location>
</feature>